<evidence type="ECO:0000256" key="3">
    <source>
        <dbReference type="SAM" id="SignalP"/>
    </source>
</evidence>
<evidence type="ECO:0000256" key="2">
    <source>
        <dbReference type="SAM" id="Phobius"/>
    </source>
</evidence>
<keyword evidence="3" id="KW-0732">Signal</keyword>
<organism evidence="5 6">
    <name type="scientific">Spirilliplanes yamanashiensis</name>
    <dbReference type="NCBI Taxonomy" id="42233"/>
    <lineage>
        <taxon>Bacteria</taxon>
        <taxon>Bacillati</taxon>
        <taxon>Actinomycetota</taxon>
        <taxon>Actinomycetes</taxon>
        <taxon>Micromonosporales</taxon>
        <taxon>Micromonosporaceae</taxon>
        <taxon>Spirilliplanes</taxon>
    </lineage>
</organism>
<evidence type="ECO:0000256" key="1">
    <source>
        <dbReference type="SAM" id="MobiDB-lite"/>
    </source>
</evidence>
<protein>
    <recommendedName>
        <fullName evidence="4">DUF4349 domain-containing protein</fullName>
    </recommendedName>
</protein>
<proteinExistence type="predicted"/>
<feature type="domain" description="DUF4349" evidence="4">
    <location>
        <begin position="73"/>
        <end position="282"/>
    </location>
</feature>
<gene>
    <name evidence="5" type="ORF">Sya03_02110</name>
</gene>
<evidence type="ECO:0000259" key="4">
    <source>
        <dbReference type="Pfam" id="PF14257"/>
    </source>
</evidence>
<evidence type="ECO:0000313" key="6">
    <source>
        <dbReference type="Proteomes" id="UP000652013"/>
    </source>
</evidence>
<dbReference type="InterPro" id="IPR025645">
    <property type="entry name" value="DUF4349"/>
</dbReference>
<sequence>MRARHTWPAALAVAAALALTGCSADSSDDQAATSSAGGAPAAEKAAEPGTADRGGPAAADTAAKAPNLQVDQRSIIYTGSITLRVKDVNQDAARVLAIASGAGGFVGSDKRSSGDTTDAAEATIELRVPADKFQSVVDQIAGLGEEEQRSVNTQDVTEEVLDLGARIASQQARVDSGRRLLAQAKNLEDLVMLESELAKREADLASLQAKQKRLADLTALSTITVVLLDPGAPGAPAGDDEPTFLSGLAAGWDALVASLRVLLTIVGALLPWLIALGLPLLLTLWLIRRLRRTPAHPAPQVAPATYGPPAPPVSAPPASPKE</sequence>
<dbReference type="RefSeq" id="WP_203936176.1">
    <property type="nucleotide sequence ID" value="NZ_BAAAGJ010000024.1"/>
</dbReference>
<keyword evidence="2" id="KW-0812">Transmembrane</keyword>
<feature type="transmembrane region" description="Helical" evidence="2">
    <location>
        <begin position="261"/>
        <end position="287"/>
    </location>
</feature>
<evidence type="ECO:0000313" key="5">
    <source>
        <dbReference type="EMBL" id="GIJ00859.1"/>
    </source>
</evidence>
<dbReference type="EMBL" id="BOOY01000001">
    <property type="protein sequence ID" value="GIJ00859.1"/>
    <property type="molecule type" value="Genomic_DNA"/>
</dbReference>
<dbReference type="Pfam" id="PF14257">
    <property type="entry name" value="DUF4349"/>
    <property type="match status" value="1"/>
</dbReference>
<dbReference type="PROSITE" id="PS51257">
    <property type="entry name" value="PROKAR_LIPOPROTEIN"/>
    <property type="match status" value="1"/>
</dbReference>
<keyword evidence="6" id="KW-1185">Reference proteome</keyword>
<feature type="signal peptide" evidence="3">
    <location>
        <begin position="1"/>
        <end position="24"/>
    </location>
</feature>
<feature type="compositionally biased region" description="Pro residues" evidence="1">
    <location>
        <begin position="306"/>
        <end position="322"/>
    </location>
</feature>
<dbReference type="Proteomes" id="UP000652013">
    <property type="component" value="Unassembled WGS sequence"/>
</dbReference>
<keyword evidence="2" id="KW-1133">Transmembrane helix</keyword>
<name>A0A8J3Y3M1_9ACTN</name>
<accession>A0A8J3Y3M1</accession>
<feature type="region of interest" description="Disordered" evidence="1">
    <location>
        <begin position="26"/>
        <end position="65"/>
    </location>
</feature>
<dbReference type="AlphaFoldDB" id="A0A8J3Y3M1"/>
<feature type="chain" id="PRO_5039490101" description="DUF4349 domain-containing protein" evidence="3">
    <location>
        <begin position="25"/>
        <end position="322"/>
    </location>
</feature>
<comment type="caution">
    <text evidence="5">The sequence shown here is derived from an EMBL/GenBank/DDBJ whole genome shotgun (WGS) entry which is preliminary data.</text>
</comment>
<keyword evidence="2" id="KW-0472">Membrane</keyword>
<reference evidence="5" key="1">
    <citation type="submission" date="2021-01" db="EMBL/GenBank/DDBJ databases">
        <title>Whole genome shotgun sequence of Spirilliplanes yamanashiensis NBRC 15828.</title>
        <authorList>
            <person name="Komaki H."/>
            <person name="Tamura T."/>
        </authorList>
    </citation>
    <scope>NUCLEOTIDE SEQUENCE</scope>
    <source>
        <strain evidence="5">NBRC 15828</strain>
    </source>
</reference>
<feature type="region of interest" description="Disordered" evidence="1">
    <location>
        <begin position="298"/>
        <end position="322"/>
    </location>
</feature>